<dbReference type="AlphaFoldDB" id="A0A6J4M8B8"/>
<reference evidence="3" key="1">
    <citation type="submission" date="2020-02" db="EMBL/GenBank/DDBJ databases">
        <authorList>
            <person name="Meier V. D."/>
        </authorList>
    </citation>
    <scope>NUCLEOTIDE SEQUENCE</scope>
    <source>
        <strain evidence="3">AVDCRST_MAG40</strain>
    </source>
</reference>
<proteinExistence type="predicted"/>
<evidence type="ECO:0000256" key="2">
    <source>
        <dbReference type="SAM" id="Phobius"/>
    </source>
</evidence>
<feature type="region of interest" description="Disordered" evidence="1">
    <location>
        <begin position="155"/>
        <end position="176"/>
    </location>
</feature>
<evidence type="ECO:0000256" key="1">
    <source>
        <dbReference type="SAM" id="MobiDB-lite"/>
    </source>
</evidence>
<accession>A0A6J4M8B8</accession>
<keyword evidence="2" id="KW-1133">Transmembrane helix</keyword>
<organism evidence="3">
    <name type="scientific">uncultured Gemmatimonadaceae bacterium</name>
    <dbReference type="NCBI Taxonomy" id="246130"/>
    <lineage>
        <taxon>Bacteria</taxon>
        <taxon>Pseudomonadati</taxon>
        <taxon>Gemmatimonadota</taxon>
        <taxon>Gemmatimonadia</taxon>
        <taxon>Gemmatimonadales</taxon>
        <taxon>Gemmatimonadaceae</taxon>
        <taxon>environmental samples</taxon>
    </lineage>
</organism>
<gene>
    <name evidence="3" type="ORF">AVDCRST_MAG40-2971</name>
</gene>
<keyword evidence="2" id="KW-0472">Membrane</keyword>
<keyword evidence="2" id="KW-0812">Transmembrane</keyword>
<evidence type="ECO:0000313" key="3">
    <source>
        <dbReference type="EMBL" id="CAA9352459.1"/>
    </source>
</evidence>
<sequence length="176" mass="18843">MPDDVEFPARGYTTEDIRSVSTPPAKPRRRWGRWLLAALLVVPAALTALWTAFTLNVTYSRGERAGVVQKFSRKGWLCKTWEGDIAMATIPGAVPERFSFTVRDDSLARVVNALYRQGARASISYEQHRGVPTSCFGDTEYFAVGAEAIGGVTPGAAGPPAATPPVPPAAPGNISP</sequence>
<feature type="compositionally biased region" description="Pro residues" evidence="1">
    <location>
        <begin position="161"/>
        <end position="170"/>
    </location>
</feature>
<name>A0A6J4M8B8_9BACT</name>
<dbReference type="EMBL" id="CADCTX010000816">
    <property type="protein sequence ID" value="CAA9352459.1"/>
    <property type="molecule type" value="Genomic_DNA"/>
</dbReference>
<feature type="transmembrane region" description="Helical" evidence="2">
    <location>
        <begin position="34"/>
        <end position="53"/>
    </location>
</feature>
<protein>
    <submittedName>
        <fullName evidence="3">Uncharacterized protein</fullName>
    </submittedName>
</protein>